<reference evidence="10 11" key="1">
    <citation type="journal article" date="2016" name="Nat. Commun.">
        <title>Thousands of microbial genomes shed light on interconnected biogeochemical processes in an aquifer system.</title>
        <authorList>
            <person name="Anantharaman K."/>
            <person name="Brown C.T."/>
            <person name="Hug L.A."/>
            <person name="Sharon I."/>
            <person name="Castelle C.J."/>
            <person name="Probst A.J."/>
            <person name="Thomas B.C."/>
            <person name="Singh A."/>
            <person name="Wilkins M.J."/>
            <person name="Karaoz U."/>
            <person name="Brodie E.L."/>
            <person name="Williams K.H."/>
            <person name="Hubbard S.S."/>
            <person name="Banfield J.F."/>
        </authorList>
    </citation>
    <scope>NUCLEOTIDE SEQUENCE [LARGE SCALE GENOMIC DNA]</scope>
</reference>
<comment type="cofactor">
    <cofactor evidence="1">
        <name>Co(2+)</name>
        <dbReference type="ChEBI" id="CHEBI:48828"/>
    </cofactor>
</comment>
<dbReference type="GO" id="GO:0006508">
    <property type="term" value="P:proteolysis"/>
    <property type="evidence" value="ECO:0007669"/>
    <property type="project" value="UniProtKB-KW"/>
</dbReference>
<evidence type="ECO:0000256" key="7">
    <source>
        <dbReference type="ARBA" id="ARBA00022723"/>
    </source>
</evidence>
<evidence type="ECO:0000256" key="3">
    <source>
        <dbReference type="ARBA" id="ARBA00001947"/>
    </source>
</evidence>
<dbReference type="Pfam" id="PF02073">
    <property type="entry name" value="Peptidase_M29"/>
    <property type="match status" value="1"/>
</dbReference>
<sequence length="359" mass="39435">MHDPRLTSYAKLMVNYALGVEKGNEVLIAGSHLAAPLVREMYRQVLASGGHPRTQIGLDGLGEILYKEGSDDQLTYVASSTKSDVENVDRLLQIRSPENTKALSGVPADRMRLNQQAHSKIIQRYFEREAKGELRWSMCQFPTHASAQEANMSLDEYHDFVLGACLLTEPDPVKAWRGVEQKQEKICAYLATKNDFHVTAAGTDLSYCAEGRVWINCCGKNNMPDGEVFTGPVEDSVSGHITFSFPGIFMGKEIEGIRLEFKDGRVVDAAAERGEELLQTLLDTDEGSRKVGEAAIGTNYGITQFTKNMLFDEKIGGTCHFALGHSLPGSGGVNQSSLHWDMLCDLRTGGSYTADGEVF</sequence>
<evidence type="ECO:0000256" key="5">
    <source>
        <dbReference type="ARBA" id="ARBA00022438"/>
    </source>
</evidence>
<organism evidence="10 11">
    <name type="scientific">Candidatus Coatesbacteria bacterium RBG_13_66_14</name>
    <dbReference type="NCBI Taxonomy" id="1817816"/>
    <lineage>
        <taxon>Bacteria</taxon>
        <taxon>Candidatus Coatesiibacteriota</taxon>
    </lineage>
</organism>
<comment type="caution">
    <text evidence="10">The sequence shown here is derived from an EMBL/GenBank/DDBJ whole genome shotgun (WGS) entry which is preliminary data.</text>
</comment>
<dbReference type="PRINTS" id="PR00919">
    <property type="entry name" value="THERMOPTASE"/>
</dbReference>
<dbReference type="GO" id="GO:0004177">
    <property type="term" value="F:aminopeptidase activity"/>
    <property type="evidence" value="ECO:0007669"/>
    <property type="project" value="UniProtKB-KW"/>
</dbReference>
<keyword evidence="5" id="KW-0031">Aminopeptidase</keyword>
<proteinExistence type="inferred from homology"/>
<comment type="similarity">
    <text evidence="4">Belongs to the peptidase M29 family.</text>
</comment>
<dbReference type="PANTHER" id="PTHR34448">
    <property type="entry name" value="AMINOPEPTIDASE"/>
    <property type="match status" value="1"/>
</dbReference>
<dbReference type="Gene3D" id="3.40.1830.10">
    <property type="entry name" value="Thermophilic metalloprotease (M29)"/>
    <property type="match status" value="1"/>
</dbReference>
<evidence type="ECO:0000256" key="2">
    <source>
        <dbReference type="ARBA" id="ARBA00001946"/>
    </source>
</evidence>
<evidence type="ECO:0000256" key="8">
    <source>
        <dbReference type="ARBA" id="ARBA00022801"/>
    </source>
</evidence>
<evidence type="ECO:0000256" key="6">
    <source>
        <dbReference type="ARBA" id="ARBA00022670"/>
    </source>
</evidence>
<dbReference type="GO" id="GO:0008237">
    <property type="term" value="F:metallopeptidase activity"/>
    <property type="evidence" value="ECO:0007669"/>
    <property type="project" value="UniProtKB-KW"/>
</dbReference>
<dbReference type="EMBL" id="MFAF01000081">
    <property type="protein sequence ID" value="OGD75169.1"/>
    <property type="molecule type" value="Genomic_DNA"/>
</dbReference>
<dbReference type="AlphaFoldDB" id="A0A1F5F6D1"/>
<dbReference type="InterPro" id="IPR035097">
    <property type="entry name" value="M29_N-terminal"/>
</dbReference>
<dbReference type="GO" id="GO:0046872">
    <property type="term" value="F:metal ion binding"/>
    <property type="evidence" value="ECO:0007669"/>
    <property type="project" value="UniProtKB-KW"/>
</dbReference>
<keyword evidence="9" id="KW-0482">Metalloprotease</keyword>
<gene>
    <name evidence="10" type="ORF">A2Y64_02500</name>
</gene>
<comment type="cofactor">
    <cofactor evidence="3">
        <name>Zn(2+)</name>
        <dbReference type="ChEBI" id="CHEBI:29105"/>
    </cofactor>
</comment>
<evidence type="ECO:0000256" key="4">
    <source>
        <dbReference type="ARBA" id="ARBA00008236"/>
    </source>
</evidence>
<keyword evidence="8" id="KW-0378">Hydrolase</keyword>
<dbReference type="STRING" id="1817816.A2Y64_02500"/>
<name>A0A1F5F6D1_9BACT</name>
<dbReference type="InterPro" id="IPR052170">
    <property type="entry name" value="M29_Exopeptidase"/>
</dbReference>
<dbReference type="InterPro" id="IPR000787">
    <property type="entry name" value="Peptidase_M29"/>
</dbReference>
<keyword evidence="7" id="KW-0479">Metal-binding</keyword>
<dbReference type="SUPFAM" id="SSF144052">
    <property type="entry name" value="Thermophilic metalloprotease-like"/>
    <property type="match status" value="1"/>
</dbReference>
<dbReference type="Proteomes" id="UP000177187">
    <property type="component" value="Unassembled WGS sequence"/>
</dbReference>
<accession>A0A1F5F6D1</accession>
<evidence type="ECO:0000313" key="10">
    <source>
        <dbReference type="EMBL" id="OGD75169.1"/>
    </source>
</evidence>
<evidence type="ECO:0000256" key="9">
    <source>
        <dbReference type="ARBA" id="ARBA00023049"/>
    </source>
</evidence>
<evidence type="ECO:0000256" key="1">
    <source>
        <dbReference type="ARBA" id="ARBA00001941"/>
    </source>
</evidence>
<dbReference type="PANTHER" id="PTHR34448:SF1">
    <property type="entry name" value="BLL6088 PROTEIN"/>
    <property type="match status" value="1"/>
</dbReference>
<keyword evidence="6" id="KW-0645">Protease</keyword>
<feature type="non-terminal residue" evidence="10">
    <location>
        <position position="359"/>
    </location>
</feature>
<evidence type="ECO:0000313" key="11">
    <source>
        <dbReference type="Proteomes" id="UP000177187"/>
    </source>
</evidence>
<protein>
    <submittedName>
        <fullName evidence="10">Peptidase M29</fullName>
    </submittedName>
</protein>
<comment type="cofactor">
    <cofactor evidence="2">
        <name>Mg(2+)</name>
        <dbReference type="ChEBI" id="CHEBI:18420"/>
    </cofactor>
</comment>